<comment type="caution">
    <text evidence="2">The sequence shown here is derived from an EMBL/GenBank/DDBJ whole genome shotgun (WGS) entry which is preliminary data.</text>
</comment>
<dbReference type="EMBL" id="JQFK01000010">
    <property type="protein sequence ID" value="KGK39312.1"/>
    <property type="molecule type" value="Genomic_DNA"/>
</dbReference>
<feature type="region of interest" description="Disordered" evidence="1">
    <location>
        <begin position="227"/>
        <end position="274"/>
    </location>
</feature>
<proteinExistence type="predicted"/>
<dbReference type="AlphaFoldDB" id="A0A099P514"/>
<feature type="region of interest" description="Disordered" evidence="1">
    <location>
        <begin position="84"/>
        <end position="124"/>
    </location>
</feature>
<feature type="compositionally biased region" description="Polar residues" evidence="1">
    <location>
        <begin position="248"/>
        <end position="257"/>
    </location>
</feature>
<evidence type="ECO:0000313" key="3">
    <source>
        <dbReference type="Proteomes" id="UP000029867"/>
    </source>
</evidence>
<feature type="region of interest" description="Disordered" evidence="1">
    <location>
        <begin position="514"/>
        <end position="539"/>
    </location>
</feature>
<dbReference type="HOGENOM" id="CLU_505327_0_0_1"/>
<sequence>MDSAPLKTNPFSDLAKGERAQQLDTAVPSSDPVCRDNNGDGSARHLKCNNNGSDSDSDSDSDGPTELSLLDPVEVTHQLLTAESSITSDADSLNSVRRAPNQSHPLENIPELPRRPPLLPKRRTSESVKRVSILDPGSCSTIETYNFLENRDDTTYTKPLSRLNHQKASKDEALKTSSQTLPRITLVNLTKMQALPANSATKSLSTAYPCSNGKMTSGVGFNSNNPNVHALNSTSKGGRASSLPKITVSESSHDSQASPSLPPLPNRSSFSDPTKTNAAQLLEAYARRSSLSSVDSYSSADDNLSSREYSLDSSEELDKDTLRSLGITDEDIRLQSQIEARYEQVRDEELRIRRQLIHNEMNLPTNDEDHSLLDINTVSRAHSSTSTDENSLTPTMSNSSYSIDIFADGDLTEEEFIKLLPPVPEYTEKALDTELSIPNGKAIDIMQINEHSITEKPPAYSPVSENLRAYIQRPQFSQTGGDTYSYRRRERDSQLRYFRTSLNSRTGSSIVVPLRVSSRSSRRPPPTRSMIPPSINSRY</sequence>
<name>A0A099P514_PICKU</name>
<organism evidence="2 3">
    <name type="scientific">Pichia kudriavzevii</name>
    <name type="common">Yeast</name>
    <name type="synonym">Issatchenkia orientalis</name>
    <dbReference type="NCBI Taxonomy" id="4909"/>
    <lineage>
        <taxon>Eukaryota</taxon>
        <taxon>Fungi</taxon>
        <taxon>Dikarya</taxon>
        <taxon>Ascomycota</taxon>
        <taxon>Saccharomycotina</taxon>
        <taxon>Pichiomycetes</taxon>
        <taxon>Pichiales</taxon>
        <taxon>Pichiaceae</taxon>
        <taxon>Pichia</taxon>
    </lineage>
</organism>
<feature type="compositionally biased region" description="Polar residues" evidence="1">
    <location>
        <begin position="84"/>
        <end position="104"/>
    </location>
</feature>
<evidence type="ECO:0000256" key="1">
    <source>
        <dbReference type="SAM" id="MobiDB-lite"/>
    </source>
</evidence>
<dbReference type="VEuPathDB" id="FungiDB:C5L36_0B10730"/>
<feature type="region of interest" description="Disordered" evidence="1">
    <location>
        <begin position="292"/>
        <end position="317"/>
    </location>
</feature>
<reference evidence="3" key="1">
    <citation type="journal article" date="2014" name="Microb. Cell Fact.">
        <title>Exploiting Issatchenkia orientalis SD108 for succinic acid production.</title>
        <authorList>
            <person name="Xiao H."/>
            <person name="Shao Z."/>
            <person name="Jiang Y."/>
            <person name="Dole S."/>
            <person name="Zhao H."/>
        </authorList>
    </citation>
    <scope>NUCLEOTIDE SEQUENCE [LARGE SCALE GENOMIC DNA]</scope>
    <source>
        <strain evidence="3">SD108</strain>
    </source>
</reference>
<evidence type="ECO:0000313" key="2">
    <source>
        <dbReference type="EMBL" id="KGK39312.1"/>
    </source>
</evidence>
<protein>
    <submittedName>
        <fullName evidence="2">Uncharacterized protein</fullName>
    </submittedName>
</protein>
<feature type="compositionally biased region" description="Low complexity" evidence="1">
    <location>
        <begin position="528"/>
        <end position="539"/>
    </location>
</feature>
<feature type="compositionally biased region" description="Polar residues" evidence="1">
    <location>
        <begin position="227"/>
        <end position="236"/>
    </location>
</feature>
<feature type="compositionally biased region" description="Low complexity" evidence="1">
    <location>
        <begin position="292"/>
        <end position="302"/>
    </location>
</feature>
<gene>
    <name evidence="2" type="ORF">JL09_g1504</name>
</gene>
<dbReference type="Proteomes" id="UP000029867">
    <property type="component" value="Unassembled WGS sequence"/>
</dbReference>
<accession>A0A099P514</accession>
<feature type="region of interest" description="Disordered" evidence="1">
    <location>
        <begin position="1"/>
        <end position="68"/>
    </location>
</feature>